<feature type="transmembrane region" description="Helical" evidence="9">
    <location>
        <begin position="55"/>
        <end position="75"/>
    </location>
</feature>
<evidence type="ECO:0000259" key="10">
    <source>
        <dbReference type="PROSITE" id="PS50850"/>
    </source>
</evidence>
<dbReference type="PROSITE" id="PS50850">
    <property type="entry name" value="MFS"/>
    <property type="match status" value="1"/>
</dbReference>
<feature type="transmembrane region" description="Helical" evidence="9">
    <location>
        <begin position="157"/>
        <end position="175"/>
    </location>
</feature>
<keyword evidence="6 9" id="KW-1133">Transmembrane helix</keyword>
<dbReference type="InterPro" id="IPR011701">
    <property type="entry name" value="MFS"/>
</dbReference>
<dbReference type="SUPFAM" id="SSF103473">
    <property type="entry name" value="MFS general substrate transporter"/>
    <property type="match status" value="1"/>
</dbReference>
<name>A0ABW6LZI9_9ACTN</name>
<keyword evidence="3" id="KW-0813">Transport</keyword>
<feature type="transmembrane region" description="Helical" evidence="9">
    <location>
        <begin position="260"/>
        <end position="278"/>
    </location>
</feature>
<protein>
    <submittedName>
        <fullName evidence="11">DHA2 family efflux MFS transporter permease subunit</fullName>
    </submittedName>
</protein>
<feature type="transmembrane region" description="Helical" evidence="9">
    <location>
        <begin position="196"/>
        <end position="217"/>
    </location>
</feature>
<feature type="transmembrane region" description="Helical" evidence="9">
    <location>
        <begin position="117"/>
        <end position="137"/>
    </location>
</feature>
<evidence type="ECO:0000256" key="4">
    <source>
        <dbReference type="ARBA" id="ARBA00022475"/>
    </source>
</evidence>
<feature type="transmembrane region" description="Helical" evidence="9">
    <location>
        <begin position="87"/>
        <end position="110"/>
    </location>
</feature>
<keyword evidence="7 9" id="KW-0472">Membrane</keyword>
<dbReference type="Gene3D" id="1.20.1250.20">
    <property type="entry name" value="MFS general substrate transporter like domains"/>
    <property type="match status" value="1"/>
</dbReference>
<organism evidence="11 12">
    <name type="scientific">Streptomyces hokutonensis</name>
    <dbReference type="NCBI Taxonomy" id="1306990"/>
    <lineage>
        <taxon>Bacteria</taxon>
        <taxon>Bacillati</taxon>
        <taxon>Actinomycetota</taxon>
        <taxon>Actinomycetes</taxon>
        <taxon>Kitasatosporales</taxon>
        <taxon>Streptomycetaceae</taxon>
        <taxon>Streptomyces</taxon>
    </lineage>
</organism>
<dbReference type="InterPro" id="IPR036259">
    <property type="entry name" value="MFS_trans_sf"/>
</dbReference>
<comment type="similarity">
    <text evidence="2">Belongs to the major facilitator superfamily. EmrB family.</text>
</comment>
<dbReference type="PRINTS" id="PR01035">
    <property type="entry name" value="TCRTETA"/>
</dbReference>
<evidence type="ECO:0000256" key="3">
    <source>
        <dbReference type="ARBA" id="ARBA00022448"/>
    </source>
</evidence>
<keyword evidence="8" id="KW-0046">Antibiotic resistance</keyword>
<feature type="transmembrane region" description="Helical" evidence="9">
    <location>
        <begin position="284"/>
        <end position="309"/>
    </location>
</feature>
<evidence type="ECO:0000256" key="2">
    <source>
        <dbReference type="ARBA" id="ARBA00008537"/>
    </source>
</evidence>
<feature type="transmembrane region" description="Helical" evidence="9">
    <location>
        <begin position="29"/>
        <end position="48"/>
    </location>
</feature>
<dbReference type="RefSeq" id="WP_388105398.1">
    <property type="nucleotide sequence ID" value="NZ_JBIAHM010000003.1"/>
</dbReference>
<dbReference type="PANTHER" id="PTHR42718:SF9">
    <property type="entry name" value="MAJOR FACILITATOR SUPERFAMILY MULTIDRUG TRANSPORTER MFSC"/>
    <property type="match status" value="1"/>
</dbReference>
<accession>A0ABW6LZI9</accession>
<feature type="transmembrane region" description="Helical" evidence="9">
    <location>
        <begin position="229"/>
        <end position="248"/>
    </location>
</feature>
<gene>
    <name evidence="11" type="ORF">ACFYNQ_12030</name>
</gene>
<dbReference type="PANTHER" id="PTHR42718">
    <property type="entry name" value="MAJOR FACILITATOR SUPERFAMILY MULTIDRUG TRANSPORTER MFSC"/>
    <property type="match status" value="1"/>
</dbReference>
<keyword evidence="4" id="KW-1003">Cell membrane</keyword>
<dbReference type="InterPro" id="IPR004638">
    <property type="entry name" value="EmrB-like"/>
</dbReference>
<evidence type="ECO:0000256" key="9">
    <source>
        <dbReference type="SAM" id="Phobius"/>
    </source>
</evidence>
<dbReference type="Proteomes" id="UP001601303">
    <property type="component" value="Unassembled WGS sequence"/>
</dbReference>
<dbReference type="Gene3D" id="1.20.1720.10">
    <property type="entry name" value="Multidrug resistance protein D"/>
    <property type="match status" value="1"/>
</dbReference>
<evidence type="ECO:0000256" key="7">
    <source>
        <dbReference type="ARBA" id="ARBA00023136"/>
    </source>
</evidence>
<proteinExistence type="inferred from homology"/>
<evidence type="ECO:0000256" key="6">
    <source>
        <dbReference type="ARBA" id="ARBA00022989"/>
    </source>
</evidence>
<dbReference type="NCBIfam" id="TIGR00711">
    <property type="entry name" value="efflux_EmrB"/>
    <property type="match status" value="1"/>
</dbReference>
<reference evidence="11 12" key="1">
    <citation type="submission" date="2024-10" db="EMBL/GenBank/DDBJ databases">
        <title>The Natural Products Discovery Center: Release of the First 8490 Sequenced Strains for Exploring Actinobacteria Biosynthetic Diversity.</title>
        <authorList>
            <person name="Kalkreuter E."/>
            <person name="Kautsar S.A."/>
            <person name="Yang D."/>
            <person name="Bader C.D."/>
            <person name="Teijaro C.N."/>
            <person name="Fluegel L."/>
            <person name="Davis C.M."/>
            <person name="Simpson J.R."/>
            <person name="Lauterbach L."/>
            <person name="Steele A.D."/>
            <person name="Gui C."/>
            <person name="Meng S."/>
            <person name="Li G."/>
            <person name="Viehrig K."/>
            <person name="Ye F."/>
            <person name="Su P."/>
            <person name="Kiefer A.F."/>
            <person name="Nichols A."/>
            <person name="Cepeda A.J."/>
            <person name="Yan W."/>
            <person name="Fan B."/>
            <person name="Jiang Y."/>
            <person name="Adhikari A."/>
            <person name="Zheng C.-J."/>
            <person name="Schuster L."/>
            <person name="Cowan T.M."/>
            <person name="Smanski M.J."/>
            <person name="Chevrette M.G."/>
            <person name="De Carvalho L.P.S."/>
            <person name="Shen B."/>
        </authorList>
    </citation>
    <scope>NUCLEOTIDE SEQUENCE [LARGE SCALE GENOMIC DNA]</scope>
    <source>
        <strain evidence="11 12">NPDC006488</strain>
    </source>
</reference>
<dbReference type="InterPro" id="IPR001958">
    <property type="entry name" value="Tet-R_TetA/multi-R_MdtG-like"/>
</dbReference>
<evidence type="ECO:0000256" key="8">
    <source>
        <dbReference type="ARBA" id="ARBA00023251"/>
    </source>
</evidence>
<dbReference type="Pfam" id="PF07690">
    <property type="entry name" value="MFS_1"/>
    <property type="match status" value="1"/>
</dbReference>
<dbReference type="EMBL" id="JBIAHM010000003">
    <property type="protein sequence ID" value="MFE9599298.1"/>
    <property type="molecule type" value="Genomic_DNA"/>
</dbReference>
<keyword evidence="5 9" id="KW-0812">Transmembrane</keyword>
<sequence>MGEHGVSPGLATVGPVSGWAVERYDSRHVWLGALTLFLTGSVLCGLAWNVGSLIAFRVLQGIGGGLLLPVLQTLVMRAAGGRSLGRLMAAITLPVMVVPILGPVLGGLIVGHLSWRWIFYVNLPVCLLALALAWRGVPKDTPRLGLATLVYGLSETGVARASAIPVGAVLIALFARHALRVRDPLVDLRLFQDRAFALSSLLAFLNGLTLFGGMFLLPLYYQQVRGEGVIAAGLLLAPQGLGSLLARVTGPLTDRLGPRPVVVAGMLLCALGTLPFLFPHPGAALLAVALVVRGLGVSAANMAVMVGAYQGLDRARIPHAGTSIRIVQQVGGGVGTAVLATVLAHGHGGTAFPHAFAWATAFTVVACGVGLCLPVRVASAELPS</sequence>
<feature type="transmembrane region" description="Helical" evidence="9">
    <location>
        <begin position="355"/>
        <end position="375"/>
    </location>
</feature>
<evidence type="ECO:0000313" key="11">
    <source>
        <dbReference type="EMBL" id="MFE9599298.1"/>
    </source>
</evidence>
<evidence type="ECO:0000313" key="12">
    <source>
        <dbReference type="Proteomes" id="UP001601303"/>
    </source>
</evidence>
<feature type="domain" description="Major facilitator superfamily (MFS) profile" evidence="10">
    <location>
        <begin position="1"/>
        <end position="378"/>
    </location>
</feature>
<comment type="caution">
    <text evidence="11">The sequence shown here is derived from an EMBL/GenBank/DDBJ whole genome shotgun (WGS) entry which is preliminary data.</text>
</comment>
<evidence type="ECO:0000256" key="5">
    <source>
        <dbReference type="ARBA" id="ARBA00022692"/>
    </source>
</evidence>
<evidence type="ECO:0000256" key="1">
    <source>
        <dbReference type="ARBA" id="ARBA00004651"/>
    </source>
</evidence>
<dbReference type="InterPro" id="IPR020846">
    <property type="entry name" value="MFS_dom"/>
</dbReference>
<feature type="transmembrane region" description="Helical" evidence="9">
    <location>
        <begin position="330"/>
        <end position="349"/>
    </location>
</feature>
<keyword evidence="12" id="KW-1185">Reference proteome</keyword>
<comment type="subcellular location">
    <subcellularLocation>
        <location evidence="1">Cell membrane</location>
        <topology evidence="1">Multi-pass membrane protein</topology>
    </subcellularLocation>
</comment>